<dbReference type="PIRSF" id="PIRSF000350">
    <property type="entry name" value="Mercury_reductase_MerA"/>
    <property type="match status" value="1"/>
</dbReference>
<keyword evidence="10" id="KW-0476">Mercury</keyword>
<sequence length="554" mass="57258">MAETHRHFHMRIGGMTCPSCDRHVQAALESAGALAVTADFRRGGAWFTAPAGFDPAAAEAAVRAAGYRPLGLEAEDPAAPRQQPGSSGFDYDLLILGSGSAAFAAAIEARDAGARVGMVERGTVGGTCVNIGCVPSKFSLRAAEVAWTVAHPGLAGIAPGPGSLDPAALAAERRELVEAMRRSKYEDLLGDYGIDLLRGEARFLDPVTVAAGARTVRAGRILVATGARPAVPPVPGLDRVPFLTSTEALALDRVPASLIILGGGFVGLELGQFFRRAGAEVTMLLRGRSLLGQYSPETGATLLRALEGEGLRFRFGTEVLAVEGDSREVCLRVRREGREEELRAGALLVATGRLPQTEGLDLPAAGLAPGPRGEVVTGPDLATANARIYAAGDVTGGPQFVYVAAYEGKLAARNALGLDPAPLLLDLEAVPQVMFTDPGVAAVGWGERQARAAGLEVVTATVPLEAVARAQVNRAGPGFIRMVAEAAGGRIRGVEMVGPEAGEVIYAATLAVKAGLTVDDLAGTFAPYLTMAEGLRLAALAFAKDVSRLSCCAG</sequence>
<dbReference type="NCBIfam" id="TIGR02053">
    <property type="entry name" value="MerA"/>
    <property type="match status" value="1"/>
</dbReference>
<proteinExistence type="inferred from homology"/>
<evidence type="ECO:0000256" key="10">
    <source>
        <dbReference type="ARBA" id="ARBA00022914"/>
    </source>
</evidence>
<evidence type="ECO:0000256" key="13">
    <source>
        <dbReference type="ARBA" id="ARBA00023284"/>
    </source>
</evidence>
<keyword evidence="16" id="KW-0520">NAD</keyword>
<evidence type="ECO:0000256" key="8">
    <source>
        <dbReference type="ARBA" id="ARBA00022827"/>
    </source>
</evidence>
<dbReference type="SUPFAM" id="SSF55424">
    <property type="entry name" value="FAD/NAD-linked reductases, dimerisation (C-terminal) domain"/>
    <property type="match status" value="1"/>
</dbReference>
<dbReference type="InterPro" id="IPR001100">
    <property type="entry name" value="Pyr_nuc-diS_OxRdtase"/>
</dbReference>
<evidence type="ECO:0000256" key="14">
    <source>
        <dbReference type="ARBA" id="ARBA00031725"/>
    </source>
</evidence>
<dbReference type="KEGG" id="hfv:R50_0699"/>
<evidence type="ECO:0000256" key="1">
    <source>
        <dbReference type="ARBA" id="ARBA00007532"/>
    </source>
</evidence>
<dbReference type="InterPro" id="IPR012999">
    <property type="entry name" value="Pyr_OxRdtase_I_AS"/>
</dbReference>
<keyword evidence="7" id="KW-0479">Metal-binding</keyword>
<keyword evidence="9" id="KW-0521">NADP</keyword>
<dbReference type="PROSITE" id="PS00076">
    <property type="entry name" value="PYRIDINE_REDOX_1"/>
    <property type="match status" value="1"/>
</dbReference>
<keyword evidence="5" id="KW-0475">Mercuric resistance</keyword>
<evidence type="ECO:0000256" key="7">
    <source>
        <dbReference type="ARBA" id="ARBA00022723"/>
    </source>
</evidence>
<accession>A0A6F8ZEM5</accession>
<evidence type="ECO:0000313" key="20">
    <source>
        <dbReference type="EMBL" id="CAB1128205.1"/>
    </source>
</evidence>
<evidence type="ECO:0000259" key="19">
    <source>
        <dbReference type="Pfam" id="PF07992"/>
    </source>
</evidence>
<dbReference type="SUPFAM" id="SSF51905">
    <property type="entry name" value="FAD/NAD(P)-binding domain"/>
    <property type="match status" value="1"/>
</dbReference>
<keyword evidence="11 20" id="KW-0560">Oxidoreductase</keyword>
<dbReference type="PRINTS" id="PR00411">
    <property type="entry name" value="PNDRDTASEI"/>
</dbReference>
<dbReference type="InterPro" id="IPR017969">
    <property type="entry name" value="Heavy-metal-associated_CS"/>
</dbReference>
<dbReference type="InterPro" id="IPR023753">
    <property type="entry name" value="FAD/NAD-binding_dom"/>
</dbReference>
<organism evidence="20 21">
    <name type="scientific">Candidatus Hydrogenisulfobacillus filiaventi</name>
    <dbReference type="NCBI Taxonomy" id="2707344"/>
    <lineage>
        <taxon>Bacteria</taxon>
        <taxon>Bacillati</taxon>
        <taxon>Bacillota</taxon>
        <taxon>Clostridia</taxon>
        <taxon>Eubacteriales</taxon>
        <taxon>Clostridiales Family XVII. Incertae Sedis</taxon>
        <taxon>Candidatus Hydrogenisulfobacillus</taxon>
    </lineage>
</organism>
<comment type="subunit">
    <text evidence="2">Homodimer.</text>
</comment>
<dbReference type="InterPro" id="IPR036163">
    <property type="entry name" value="HMA_dom_sf"/>
</dbReference>
<dbReference type="InterPro" id="IPR004099">
    <property type="entry name" value="Pyr_nucl-diS_OxRdtase_dimer"/>
</dbReference>
<dbReference type="GO" id="GO:0016152">
    <property type="term" value="F:mercury (II) reductase (NADP+) activity"/>
    <property type="evidence" value="ECO:0007669"/>
    <property type="project" value="UniProtKB-EC"/>
</dbReference>
<evidence type="ECO:0000256" key="16">
    <source>
        <dbReference type="PIRSR" id="PIRSR000350-3"/>
    </source>
</evidence>
<dbReference type="AlphaFoldDB" id="A0A6F8ZEM5"/>
<dbReference type="Gene3D" id="3.30.70.100">
    <property type="match status" value="1"/>
</dbReference>
<dbReference type="PANTHER" id="PTHR43014">
    <property type="entry name" value="MERCURIC REDUCTASE"/>
    <property type="match status" value="1"/>
</dbReference>
<dbReference type="EC" id="1.16.1.1" evidence="3"/>
<name>A0A6F8ZEM5_9FIRM</name>
<dbReference type="GO" id="GO:0050661">
    <property type="term" value="F:NADP binding"/>
    <property type="evidence" value="ECO:0007669"/>
    <property type="project" value="InterPro"/>
</dbReference>
<dbReference type="GO" id="GO:0045340">
    <property type="term" value="F:mercury ion binding"/>
    <property type="evidence" value="ECO:0007669"/>
    <property type="project" value="InterPro"/>
</dbReference>
<comment type="cofactor">
    <cofactor evidence="16">
        <name>FAD</name>
        <dbReference type="ChEBI" id="CHEBI:57692"/>
    </cofactor>
    <text evidence="16">Binds 1 FAD per subunit.</text>
</comment>
<gene>
    <name evidence="20" type="primary">merA</name>
    <name evidence="20" type="ORF">R50_0699</name>
</gene>
<dbReference type="InterPro" id="IPR021179">
    <property type="entry name" value="Mercury_reductase_MerA"/>
</dbReference>
<comment type="similarity">
    <text evidence="1">Belongs to the class-I pyridine nucleotide-disulfide oxidoreductase family.</text>
</comment>
<dbReference type="PRINTS" id="PR00368">
    <property type="entry name" value="FADPNR"/>
</dbReference>
<evidence type="ECO:0000256" key="15">
    <source>
        <dbReference type="ARBA" id="ARBA00048984"/>
    </source>
</evidence>
<evidence type="ECO:0000256" key="3">
    <source>
        <dbReference type="ARBA" id="ARBA00012661"/>
    </source>
</evidence>
<feature type="binding site" evidence="16">
    <location>
        <position position="137"/>
    </location>
    <ligand>
        <name>FAD</name>
        <dbReference type="ChEBI" id="CHEBI:57692"/>
    </ligand>
</feature>
<dbReference type="Proteomes" id="UP000503399">
    <property type="component" value="Chromosome"/>
</dbReference>
<dbReference type="GO" id="GO:0050660">
    <property type="term" value="F:flavin adenine dinucleotide binding"/>
    <property type="evidence" value="ECO:0007669"/>
    <property type="project" value="InterPro"/>
</dbReference>
<evidence type="ECO:0000259" key="18">
    <source>
        <dbReference type="Pfam" id="PF02852"/>
    </source>
</evidence>
<dbReference type="Pfam" id="PF02852">
    <property type="entry name" value="Pyr_redox_dim"/>
    <property type="match status" value="1"/>
</dbReference>
<evidence type="ECO:0000256" key="6">
    <source>
        <dbReference type="ARBA" id="ARBA00022630"/>
    </source>
</evidence>
<keyword evidence="21" id="KW-1185">Reference proteome</keyword>
<evidence type="ECO:0000256" key="12">
    <source>
        <dbReference type="ARBA" id="ARBA00023157"/>
    </source>
</evidence>
<dbReference type="EMBL" id="LR778114">
    <property type="protein sequence ID" value="CAB1128205.1"/>
    <property type="molecule type" value="Genomic_DNA"/>
</dbReference>
<keyword evidence="13" id="KW-0676">Redox-active center</keyword>
<dbReference type="FunFam" id="3.30.390.30:FF:000001">
    <property type="entry name" value="Dihydrolipoyl dehydrogenase"/>
    <property type="match status" value="1"/>
</dbReference>
<dbReference type="GO" id="GO:0016668">
    <property type="term" value="F:oxidoreductase activity, acting on a sulfur group of donors, NAD(P) as acceptor"/>
    <property type="evidence" value="ECO:0007669"/>
    <property type="project" value="InterPro"/>
</dbReference>
<dbReference type="InterPro" id="IPR016156">
    <property type="entry name" value="FAD/NAD-linked_Rdtase_dimer_sf"/>
</dbReference>
<dbReference type="Pfam" id="PF07992">
    <property type="entry name" value="Pyr_redox_2"/>
    <property type="match status" value="1"/>
</dbReference>
<keyword evidence="8 16" id="KW-0274">FAD</keyword>
<dbReference type="Gene3D" id="3.50.50.60">
    <property type="entry name" value="FAD/NAD(P)-binding domain"/>
    <property type="match status" value="2"/>
</dbReference>
<evidence type="ECO:0000256" key="11">
    <source>
        <dbReference type="ARBA" id="ARBA00023002"/>
    </source>
</evidence>
<dbReference type="CDD" id="cd00371">
    <property type="entry name" value="HMA"/>
    <property type="match status" value="1"/>
</dbReference>
<feature type="domain" description="FAD/NAD(P)-binding" evidence="19">
    <location>
        <begin position="91"/>
        <end position="408"/>
    </location>
</feature>
<keyword evidence="16" id="KW-0547">Nucleotide-binding</keyword>
<dbReference type="Gene3D" id="3.30.390.30">
    <property type="match status" value="1"/>
</dbReference>
<keyword evidence="12" id="KW-1015">Disulfide bond</keyword>
<feature type="binding site" evidence="16">
    <location>
        <begin position="262"/>
        <end position="269"/>
    </location>
    <ligand>
        <name>NAD(+)</name>
        <dbReference type="ChEBI" id="CHEBI:57540"/>
    </ligand>
</feature>
<dbReference type="PROSITE" id="PS01047">
    <property type="entry name" value="HMA_1"/>
    <property type="match status" value="1"/>
</dbReference>
<dbReference type="PANTHER" id="PTHR43014:SF4">
    <property type="entry name" value="PYRIDINE NUCLEOTIDE-DISULFIDE OXIDOREDUCTASE RCLA-RELATED"/>
    <property type="match status" value="1"/>
</dbReference>
<keyword evidence="6" id="KW-0285">Flavoprotein</keyword>
<feature type="domain" description="Pyridine nucleotide-disulphide oxidoreductase dimerisation" evidence="18">
    <location>
        <begin position="430"/>
        <end position="538"/>
    </location>
</feature>
<evidence type="ECO:0000256" key="9">
    <source>
        <dbReference type="ARBA" id="ARBA00022857"/>
    </source>
</evidence>
<dbReference type="InterPro" id="IPR036188">
    <property type="entry name" value="FAD/NAD-bd_sf"/>
</dbReference>
<feature type="binding site" evidence="16">
    <location>
        <position position="393"/>
    </location>
    <ligand>
        <name>FAD</name>
        <dbReference type="ChEBI" id="CHEBI:57692"/>
    </ligand>
</feature>
<evidence type="ECO:0000256" key="17">
    <source>
        <dbReference type="PIRSR" id="PIRSR000350-4"/>
    </source>
</evidence>
<feature type="disulfide bond" description="Redox-active" evidence="17">
    <location>
        <begin position="128"/>
        <end position="133"/>
    </location>
</feature>
<comment type="catalytic activity">
    <reaction evidence="15">
        <text>Hg + NADP(+) + H(+) = Hg(2+) + NADPH</text>
        <dbReference type="Rhea" id="RHEA:23856"/>
        <dbReference type="ChEBI" id="CHEBI:15378"/>
        <dbReference type="ChEBI" id="CHEBI:16170"/>
        <dbReference type="ChEBI" id="CHEBI:16793"/>
        <dbReference type="ChEBI" id="CHEBI:57783"/>
        <dbReference type="ChEBI" id="CHEBI:58349"/>
        <dbReference type="EC" id="1.16.1.1"/>
    </reaction>
</comment>
<dbReference type="InterPro" id="IPR006121">
    <property type="entry name" value="HMA_dom"/>
</dbReference>
<evidence type="ECO:0000256" key="5">
    <source>
        <dbReference type="ARBA" id="ARBA00022466"/>
    </source>
</evidence>
<protein>
    <recommendedName>
        <fullName evidence="4">Mercuric reductase</fullName>
        <ecNumber evidence="3">1.16.1.1</ecNumber>
    </recommendedName>
    <alternativeName>
        <fullName evidence="14">Hg(II) reductase</fullName>
    </alternativeName>
</protein>
<dbReference type="GO" id="GO:0003955">
    <property type="term" value="F:NAD(P)H dehydrogenase (quinone) activity"/>
    <property type="evidence" value="ECO:0007669"/>
    <property type="project" value="TreeGrafter"/>
</dbReference>
<reference evidence="20 21" key="1">
    <citation type="submission" date="2020-02" db="EMBL/GenBank/DDBJ databases">
        <authorList>
            <person name="Hogendoorn C."/>
        </authorList>
    </citation>
    <scope>NUCLEOTIDE SEQUENCE [LARGE SCALE GENOMIC DNA]</scope>
    <source>
        <strain evidence="20">R501</strain>
    </source>
</reference>
<dbReference type="GO" id="GO:0050787">
    <property type="term" value="P:detoxification of mercury ion"/>
    <property type="evidence" value="ECO:0007669"/>
    <property type="project" value="InterPro"/>
</dbReference>
<dbReference type="SUPFAM" id="SSF55008">
    <property type="entry name" value="HMA, heavy metal-associated domain"/>
    <property type="match status" value="1"/>
</dbReference>
<feature type="binding site" evidence="16">
    <location>
        <position position="352"/>
    </location>
    <ligand>
        <name>NAD(+)</name>
        <dbReference type="ChEBI" id="CHEBI:57540"/>
    </ligand>
</feature>
<evidence type="ECO:0000256" key="4">
    <source>
        <dbReference type="ARBA" id="ARBA00014791"/>
    </source>
</evidence>
<evidence type="ECO:0000313" key="21">
    <source>
        <dbReference type="Proteomes" id="UP000503399"/>
    </source>
</evidence>
<evidence type="ECO:0000256" key="2">
    <source>
        <dbReference type="ARBA" id="ARBA00011738"/>
    </source>
</evidence>